<comment type="caution">
    <text evidence="1">The sequence shown here is derived from an EMBL/GenBank/DDBJ whole genome shotgun (WGS) entry which is preliminary data.</text>
</comment>
<evidence type="ECO:0008006" key="3">
    <source>
        <dbReference type="Google" id="ProtNLM"/>
    </source>
</evidence>
<dbReference type="RefSeq" id="WP_097441905.1">
    <property type="nucleotide sequence ID" value="NZ_NBWU01000001.1"/>
</dbReference>
<protein>
    <recommendedName>
        <fullName evidence="3">DsbA family protein</fullName>
    </recommendedName>
</protein>
<keyword evidence="2" id="KW-1185">Reference proteome</keyword>
<dbReference type="Proteomes" id="UP000219559">
    <property type="component" value="Unassembled WGS sequence"/>
</dbReference>
<dbReference type="OrthoDB" id="9813770at2"/>
<dbReference type="Gene3D" id="3.40.30.10">
    <property type="entry name" value="Glutaredoxin"/>
    <property type="match status" value="1"/>
</dbReference>
<sequence>MTQKKLIYIMDPHCGWCYGNSASIKEVQNHFGDSLPIEVLVGGMWLPPQAPAGGTDLYGFISQHTPRLEQTTGVTISQAYFDLVQDSNYVFSSQEPCAAFVWAKSQRPEHSVHIASAIQTLLFQKGKRLDVPESYQSLMEALELPYSDFTTDWLSAENKGKTQTEFQEARKWAQGFPTLVLQEDETARVIASGYFKPENLILGLSEKLNL</sequence>
<proteinExistence type="predicted"/>
<organism evidence="1 2">
    <name type="scientific">Sediminicola luteus</name>
    <dbReference type="NCBI Taxonomy" id="319238"/>
    <lineage>
        <taxon>Bacteria</taxon>
        <taxon>Pseudomonadati</taxon>
        <taxon>Bacteroidota</taxon>
        <taxon>Flavobacteriia</taxon>
        <taxon>Flavobacteriales</taxon>
        <taxon>Flavobacteriaceae</taxon>
        <taxon>Sediminicola</taxon>
    </lineage>
</organism>
<dbReference type="Gene3D" id="1.10.472.60">
    <property type="entry name" value="putative protein disulfide isomerase domain"/>
    <property type="match status" value="1"/>
</dbReference>
<dbReference type="SUPFAM" id="SSF52833">
    <property type="entry name" value="Thioredoxin-like"/>
    <property type="match status" value="1"/>
</dbReference>
<dbReference type="AlphaFoldDB" id="A0A2A4GD54"/>
<name>A0A2A4GD54_9FLAO</name>
<dbReference type="EMBL" id="NBWU01000001">
    <property type="protein sequence ID" value="PCE66383.1"/>
    <property type="molecule type" value="Genomic_DNA"/>
</dbReference>
<evidence type="ECO:0000313" key="1">
    <source>
        <dbReference type="EMBL" id="PCE66383.1"/>
    </source>
</evidence>
<reference evidence="1 2" key="1">
    <citation type="submission" date="2017-04" db="EMBL/GenBank/DDBJ databases">
        <title>A new member of the family Flavobacteriaceae isolated from ascidians.</title>
        <authorList>
            <person name="Chen L."/>
        </authorList>
    </citation>
    <scope>NUCLEOTIDE SEQUENCE [LARGE SCALE GENOMIC DNA]</scope>
    <source>
        <strain evidence="1 2">HQA918</strain>
    </source>
</reference>
<evidence type="ECO:0000313" key="2">
    <source>
        <dbReference type="Proteomes" id="UP000219559"/>
    </source>
</evidence>
<gene>
    <name evidence="1" type="ORF">B7P33_03560</name>
</gene>
<accession>A0A2A4GD54</accession>
<dbReference type="InterPro" id="IPR036249">
    <property type="entry name" value="Thioredoxin-like_sf"/>
</dbReference>
<dbReference type="CDD" id="cd03025">
    <property type="entry name" value="DsbA_FrnE_like"/>
    <property type="match status" value="1"/>
</dbReference>